<organism evidence="2 3">
    <name type="scientific">Blastococcus colisei</name>
    <dbReference type="NCBI Taxonomy" id="1564162"/>
    <lineage>
        <taxon>Bacteria</taxon>
        <taxon>Bacillati</taxon>
        <taxon>Actinomycetota</taxon>
        <taxon>Actinomycetes</taxon>
        <taxon>Geodermatophilales</taxon>
        <taxon>Geodermatophilaceae</taxon>
        <taxon>Blastococcus</taxon>
    </lineage>
</organism>
<keyword evidence="1" id="KW-0472">Membrane</keyword>
<feature type="transmembrane region" description="Helical" evidence="1">
    <location>
        <begin position="31"/>
        <end position="51"/>
    </location>
</feature>
<name>A0A543P1S4_9ACTN</name>
<keyword evidence="3" id="KW-1185">Reference proteome</keyword>
<dbReference type="GO" id="GO:0016020">
    <property type="term" value="C:membrane"/>
    <property type="evidence" value="ECO:0007669"/>
    <property type="project" value="InterPro"/>
</dbReference>
<evidence type="ECO:0000256" key="1">
    <source>
        <dbReference type="SAM" id="Phobius"/>
    </source>
</evidence>
<evidence type="ECO:0000313" key="2">
    <source>
        <dbReference type="EMBL" id="TQN38047.1"/>
    </source>
</evidence>
<dbReference type="InterPro" id="IPR017516">
    <property type="entry name" value="AbrB_dup"/>
</dbReference>
<sequence length="178" mass="17899">MTVVTSVGISMLVGTTAGVLARRFRLPGGPMIAALVTVGVLHSTVSGLHALDPTFRTAAQIAIGAVLGTSLARGPLLSLRTVALPALLVIAVLIAAALGIGATVHAITGISPVTALLSFAPGGAADMSAAALKLQGDVPLIAAVHVIRQIIIFVLLAALFARFLPPPARGADELDPDR</sequence>
<dbReference type="Pfam" id="PF05145">
    <property type="entry name" value="AbrB"/>
    <property type="match status" value="1"/>
</dbReference>
<protein>
    <recommendedName>
        <fullName evidence="4">Membrane AbrB-like protein</fullName>
    </recommendedName>
</protein>
<accession>A0A543P1S4</accession>
<dbReference type="GO" id="GO:0010468">
    <property type="term" value="P:regulation of gene expression"/>
    <property type="evidence" value="ECO:0007669"/>
    <property type="project" value="InterPro"/>
</dbReference>
<feature type="transmembrane region" description="Helical" evidence="1">
    <location>
        <begin position="82"/>
        <end position="101"/>
    </location>
</feature>
<reference evidence="2 3" key="1">
    <citation type="submission" date="2019-06" db="EMBL/GenBank/DDBJ databases">
        <title>Sequencing the genomes of 1000 actinobacteria strains.</title>
        <authorList>
            <person name="Klenk H.-P."/>
        </authorList>
    </citation>
    <scope>NUCLEOTIDE SEQUENCE [LARGE SCALE GENOMIC DNA]</scope>
    <source>
        <strain evidence="2 3">DSM 46837</strain>
    </source>
</reference>
<dbReference type="EMBL" id="VFQE01000002">
    <property type="protein sequence ID" value="TQN38047.1"/>
    <property type="molecule type" value="Genomic_DNA"/>
</dbReference>
<comment type="caution">
    <text evidence="2">The sequence shown here is derived from an EMBL/GenBank/DDBJ whole genome shotgun (WGS) entry which is preliminary data.</text>
</comment>
<keyword evidence="1" id="KW-0812">Transmembrane</keyword>
<feature type="transmembrane region" description="Helical" evidence="1">
    <location>
        <begin position="138"/>
        <end position="161"/>
    </location>
</feature>
<dbReference type="Proteomes" id="UP000319865">
    <property type="component" value="Unassembled WGS sequence"/>
</dbReference>
<proteinExistence type="predicted"/>
<gene>
    <name evidence="2" type="ORF">FHU33_4727</name>
</gene>
<dbReference type="PANTHER" id="PTHR38457">
    <property type="entry name" value="REGULATOR ABRB-RELATED"/>
    <property type="match status" value="1"/>
</dbReference>
<dbReference type="AlphaFoldDB" id="A0A543P1S4"/>
<dbReference type="NCBIfam" id="TIGR03082">
    <property type="entry name" value="Gneg_AbrB_dup"/>
    <property type="match status" value="1"/>
</dbReference>
<feature type="transmembrane region" description="Helical" evidence="1">
    <location>
        <begin position="58"/>
        <end position="76"/>
    </location>
</feature>
<dbReference type="InterPro" id="IPR007820">
    <property type="entry name" value="AbrB_fam"/>
</dbReference>
<dbReference type="PANTHER" id="PTHR38457:SF1">
    <property type="entry name" value="REGULATOR ABRB-RELATED"/>
    <property type="match status" value="1"/>
</dbReference>
<keyword evidence="1" id="KW-1133">Transmembrane helix</keyword>
<evidence type="ECO:0000313" key="3">
    <source>
        <dbReference type="Proteomes" id="UP000319865"/>
    </source>
</evidence>
<evidence type="ECO:0008006" key="4">
    <source>
        <dbReference type="Google" id="ProtNLM"/>
    </source>
</evidence>